<accession>A0A249WNQ9</accession>
<reference evidence="1" key="4">
    <citation type="submission" date="2023-01" db="EMBL/GenBank/DDBJ databases">
        <authorList>
            <person name="Du H."/>
            <person name="Wan W."/>
        </authorList>
    </citation>
    <scope>NUCLEOTIDE SEQUENCE</scope>
    <source>
        <strain evidence="1">HD1688</strain>
    </source>
</reference>
<reference evidence="2 3" key="1">
    <citation type="submission" date="2017-11" db="EMBL/GenBank/DDBJ databases">
        <authorList>
            <person name="Han C.G."/>
        </authorList>
    </citation>
    <scope>NUCLEOTIDE SEQUENCE [LARGE SCALE GENOMIC DNA]</scope>
    <source>
        <strain evidence="2 3">A10</strain>
    </source>
</reference>
<sequence>MFVDFINIGYRKDINAGSLGTMLMWKNLTALYQEAAENNLNLYYSYGMMSGEYKTRWCHPVSLGRSII</sequence>
<organism evidence="2 3">
    <name type="scientific">Klebsiella michiganensis</name>
    <dbReference type="NCBI Taxonomy" id="1134687"/>
    <lineage>
        <taxon>Bacteria</taxon>
        <taxon>Pseudomonadati</taxon>
        <taxon>Pseudomonadota</taxon>
        <taxon>Gammaproteobacteria</taxon>
        <taxon>Enterobacterales</taxon>
        <taxon>Enterobacteriaceae</taxon>
        <taxon>Klebsiella/Raoultella group</taxon>
        <taxon>Klebsiella</taxon>
    </lineage>
</organism>
<dbReference type="AlphaFoldDB" id="A0A249WNQ9"/>
<gene>
    <name evidence="2" type="ORF">CWN49_23180</name>
    <name evidence="1" type="ORF">PTQ40_13595</name>
</gene>
<proteinExistence type="predicted"/>
<evidence type="ECO:0000313" key="3">
    <source>
        <dbReference type="Proteomes" id="UP000234667"/>
    </source>
</evidence>
<dbReference type="EMBL" id="JAQSKY010000010">
    <property type="protein sequence ID" value="MDS7900016.1"/>
    <property type="molecule type" value="Genomic_DNA"/>
</dbReference>
<dbReference type="EMBL" id="PIDR01000870">
    <property type="protein sequence ID" value="PLO65466.1"/>
    <property type="molecule type" value="Genomic_DNA"/>
</dbReference>
<dbReference type="InterPro" id="IPR009977">
    <property type="entry name" value="Mig-14"/>
</dbReference>
<evidence type="ECO:0000313" key="1">
    <source>
        <dbReference type="EMBL" id="MDS7900016.1"/>
    </source>
</evidence>
<dbReference type="Proteomes" id="UP001249822">
    <property type="component" value="Unassembled WGS sequence"/>
</dbReference>
<evidence type="ECO:0000313" key="2">
    <source>
        <dbReference type="EMBL" id="PLO65466.1"/>
    </source>
</evidence>
<reference evidence="1" key="3">
    <citation type="journal article" date="2023" name="Front. Microbiol.">
        <title>Genomic characterization of carbapenem-resistant Klebsiella oxytoca complex in China: a multi-center study.</title>
        <authorList>
            <person name="Wan W."/>
            <person name="Yang X."/>
            <person name="Yu H."/>
            <person name="Wang M."/>
            <person name="Jia W."/>
            <person name="Huang B."/>
            <person name="Qu F."/>
            <person name="Shan B."/>
            <person name="Tang Y.W."/>
            <person name="Chen L."/>
            <person name="Du H."/>
        </authorList>
    </citation>
    <scope>NUCLEOTIDE SEQUENCE</scope>
    <source>
        <strain evidence="1">HD1688</strain>
    </source>
</reference>
<dbReference type="Proteomes" id="UP000234667">
    <property type="component" value="Unassembled WGS sequence"/>
</dbReference>
<dbReference type="Pfam" id="PF07395">
    <property type="entry name" value="Mig-14"/>
    <property type="match status" value="1"/>
</dbReference>
<reference evidence="2 3" key="2">
    <citation type="submission" date="2018-01" db="EMBL/GenBank/DDBJ databases">
        <title>Genomic study of Klebsiella pneumoniae.</title>
        <authorList>
            <person name="Yang Y."/>
            <person name="Bicalho R."/>
        </authorList>
    </citation>
    <scope>NUCLEOTIDE SEQUENCE [LARGE SCALE GENOMIC DNA]</scope>
    <source>
        <strain evidence="2 3">A10</strain>
    </source>
</reference>
<comment type="caution">
    <text evidence="2">The sequence shown here is derived from an EMBL/GenBank/DDBJ whole genome shotgun (WGS) entry which is preliminary data.</text>
</comment>
<protein>
    <submittedName>
        <fullName evidence="2">Uncharacterized protein</fullName>
    </submittedName>
</protein>
<dbReference type="RefSeq" id="WP_032719240.1">
    <property type="nucleotide sequence ID" value="NZ_BQUL01000018.1"/>
</dbReference>
<name>A0A249WNQ9_9ENTR</name>